<dbReference type="NCBIfam" id="NF000825">
    <property type="entry name" value="PRK00068.1"/>
    <property type="match status" value="1"/>
</dbReference>
<feature type="transmembrane region" description="Helical" evidence="5">
    <location>
        <begin position="66"/>
        <end position="86"/>
    </location>
</feature>
<reference evidence="7" key="1">
    <citation type="submission" date="2020-05" db="EMBL/GenBank/DDBJ databases">
        <authorList>
            <person name="Chiriac C."/>
            <person name="Salcher M."/>
            <person name="Ghai R."/>
            <person name="Kavagutti S V."/>
        </authorList>
    </citation>
    <scope>NUCLEOTIDE SEQUENCE</scope>
</reference>
<dbReference type="AlphaFoldDB" id="A0A6J6ZJB8"/>
<dbReference type="GO" id="GO:0005576">
    <property type="term" value="C:extracellular region"/>
    <property type="evidence" value="ECO:0007669"/>
    <property type="project" value="TreeGrafter"/>
</dbReference>
<evidence type="ECO:0000256" key="2">
    <source>
        <dbReference type="ARBA" id="ARBA00022692"/>
    </source>
</evidence>
<evidence type="ECO:0000313" key="7">
    <source>
        <dbReference type="EMBL" id="CAB4821740.1"/>
    </source>
</evidence>
<accession>A0A6J6ZJB8</accession>
<protein>
    <submittedName>
        <fullName evidence="7">Unannotated protein</fullName>
    </submittedName>
</protein>
<feature type="transmembrane region" description="Helical" evidence="5">
    <location>
        <begin position="20"/>
        <end position="46"/>
    </location>
</feature>
<organism evidence="7">
    <name type="scientific">freshwater metagenome</name>
    <dbReference type="NCBI Taxonomy" id="449393"/>
    <lineage>
        <taxon>unclassified sequences</taxon>
        <taxon>metagenomes</taxon>
        <taxon>ecological metagenomes</taxon>
    </lineage>
</organism>
<feature type="transmembrane region" description="Helical" evidence="5">
    <location>
        <begin position="214"/>
        <end position="231"/>
    </location>
</feature>
<feature type="transmembrane region" description="Helical" evidence="5">
    <location>
        <begin position="256"/>
        <end position="275"/>
    </location>
</feature>
<feature type="transmembrane region" description="Helical" evidence="5">
    <location>
        <begin position="172"/>
        <end position="194"/>
    </location>
</feature>
<keyword evidence="1" id="KW-1003">Cell membrane</keyword>
<feature type="transmembrane region" description="Helical" evidence="5">
    <location>
        <begin position="282"/>
        <end position="303"/>
    </location>
</feature>
<dbReference type="Pfam" id="PF03699">
    <property type="entry name" value="UPF0182"/>
    <property type="match status" value="1"/>
</dbReference>
<keyword evidence="2 5" id="KW-0812">Transmembrane</keyword>
<name>A0A6J6ZJB8_9ZZZZ</name>
<dbReference type="GO" id="GO:0016020">
    <property type="term" value="C:membrane"/>
    <property type="evidence" value="ECO:0007669"/>
    <property type="project" value="InterPro"/>
</dbReference>
<evidence type="ECO:0000313" key="6">
    <source>
        <dbReference type="EMBL" id="CAB4683391.1"/>
    </source>
</evidence>
<evidence type="ECO:0000256" key="5">
    <source>
        <dbReference type="SAM" id="Phobius"/>
    </source>
</evidence>
<proteinExistence type="inferred from homology"/>
<dbReference type="EMBL" id="CAEZXG010000050">
    <property type="protein sequence ID" value="CAB4683391.1"/>
    <property type="molecule type" value="Genomic_DNA"/>
</dbReference>
<sequence>MSMMSNVNPQFKFKRPRGVLSITIGILVVIATFLVSISGFYADWLWFKSVNFTSVWSTILMTKIELFVTTGLLTAALVLINIRIAYKRRPLYVPMTIEADNLERYRAQIEPIKRWIVLALSIGLFYFAGSSGSLLWSTWLQFKNSTEFGIKDPQFNMDISFFAFKLPFWQTLISWAISTIVLAIIASAVVHYLYGGIRLQVQDDRTTVTARVQLSVLFGAVVLLKAVAYWFDRYHLALKESKLITGLTYTDVNAVLPAKAILAAIAVVCALLFFANIVRRSWVLPAAGTVLLVISSVLIAGIYPGAIQTFQVKPSESSKEAPFIQRNIDATRSAYGLDEVKVMDYQATLTTSAGQLSKDAATISNIRLMDPNVIAATFRQLQQIKPYYTFPDSLDIDRYTVDGVKRDTVVAVRELNIAGNPSRNWINDHLVYTHGFGFVAAFGNARDADGKPSFAVGDLPPTKGLGTFEPRVYFGENVPDYSIIGGVKTDTPVEFDYPDDASSNGQKNVTYSGTGGVPVGSLINKLVFALKYQEQRILLSSLINKDSKILFERNPRDRVAKVAPWLTLDGDPYPALVDGKILWIIDAYTTSAGYPYSKQTTLSSATSDALTANSSAVTAQGNESINYIRNSVKATVDAYDGTVTLYQWDTKDPVLKTWSKAFPGSVQPKSKISKDLMAHIRYPEDMFRVQREILSAYHVKTAAAFYGGQDFWRVPRDPSTFGANASAQPPYFLTLQMPGESKPEFALTTPFVPRGGRENLSAFAVVNSDAGPNYGKITVLQLPRSTNVAGPSQVASNFEAKPEVANSLSLLRQGGSDVVLGNLLTLPVGGGLLYVQPVYVKATANSAAYPLLQKVLVSFGDQIGYDDTLKGALDQVFGGNSGTTSGSGVTTTTTGTSNASLASALQSAKQALADGQAALAKGDFTAYGRAQDRLKSAIAAAIAAQSKK</sequence>
<evidence type="ECO:0000256" key="4">
    <source>
        <dbReference type="ARBA" id="ARBA00023136"/>
    </source>
</evidence>
<dbReference type="InterPro" id="IPR005372">
    <property type="entry name" value="UPF0182"/>
</dbReference>
<dbReference type="PANTHER" id="PTHR39344">
    <property type="entry name" value="UPF0182 PROTEIN SLL1060"/>
    <property type="match status" value="1"/>
</dbReference>
<evidence type="ECO:0000256" key="3">
    <source>
        <dbReference type="ARBA" id="ARBA00022989"/>
    </source>
</evidence>
<evidence type="ECO:0000256" key="1">
    <source>
        <dbReference type="ARBA" id="ARBA00022475"/>
    </source>
</evidence>
<dbReference type="HAMAP" id="MF_01600">
    <property type="entry name" value="UPF0182"/>
    <property type="match status" value="1"/>
</dbReference>
<dbReference type="PANTHER" id="PTHR39344:SF1">
    <property type="entry name" value="UPF0182 PROTEIN SLL1060"/>
    <property type="match status" value="1"/>
</dbReference>
<feature type="transmembrane region" description="Helical" evidence="5">
    <location>
        <begin position="115"/>
        <end position="136"/>
    </location>
</feature>
<keyword evidence="3 5" id="KW-1133">Transmembrane helix</keyword>
<keyword evidence="4 5" id="KW-0472">Membrane</keyword>
<gene>
    <name evidence="6" type="ORF">UFOPK2359_00844</name>
    <name evidence="7" type="ORF">UFOPK3167_00327</name>
</gene>
<dbReference type="EMBL" id="CAFABF010000008">
    <property type="protein sequence ID" value="CAB4821740.1"/>
    <property type="molecule type" value="Genomic_DNA"/>
</dbReference>